<keyword evidence="6" id="KW-0472">Membrane</keyword>
<keyword evidence="2 4" id="KW-0863">Zinc-finger</keyword>
<evidence type="ECO:0000256" key="2">
    <source>
        <dbReference type="ARBA" id="ARBA00022771"/>
    </source>
</evidence>
<feature type="transmembrane region" description="Helical" evidence="6">
    <location>
        <begin position="131"/>
        <end position="149"/>
    </location>
</feature>
<sequence>MPTNSGKSNSGSFSWGRSDETKSHNFVQCYHNIYSKPRIVKSGANIGRRFYGCALWPKVDCSFFQWVEEYHCMQEDDWKISEKESVIDRLIEEKKKLEEKIAKLKKKKLKMTAKIEELQTSVCKQGKGEKCAYICLIMSWVLFVVVVYGNSK</sequence>
<dbReference type="GO" id="GO:0008270">
    <property type="term" value="F:zinc ion binding"/>
    <property type="evidence" value="ECO:0007669"/>
    <property type="project" value="UniProtKB-KW"/>
</dbReference>
<dbReference type="Pfam" id="PF06839">
    <property type="entry name" value="Zn_ribbon_GRF"/>
    <property type="match status" value="1"/>
</dbReference>
<gene>
    <name evidence="8" type="ORF">CEURO_LOCUS19596</name>
</gene>
<name>A0A9P1EJZ3_CUSEU</name>
<dbReference type="PANTHER" id="PTHR33248">
    <property type="entry name" value="ZINC ION-BINDING PROTEIN"/>
    <property type="match status" value="1"/>
</dbReference>
<reference evidence="8" key="1">
    <citation type="submission" date="2022-07" db="EMBL/GenBank/DDBJ databases">
        <authorList>
            <person name="Macas J."/>
            <person name="Novak P."/>
            <person name="Neumann P."/>
        </authorList>
    </citation>
    <scope>NUCLEOTIDE SEQUENCE</scope>
</reference>
<evidence type="ECO:0000313" key="8">
    <source>
        <dbReference type="EMBL" id="CAH9112451.1"/>
    </source>
</evidence>
<evidence type="ECO:0000256" key="4">
    <source>
        <dbReference type="PROSITE-ProRule" id="PRU01343"/>
    </source>
</evidence>
<evidence type="ECO:0000313" key="9">
    <source>
        <dbReference type="Proteomes" id="UP001152484"/>
    </source>
</evidence>
<accession>A0A9P1EJZ3</accession>
<proteinExistence type="predicted"/>
<keyword evidence="5" id="KW-0175">Coiled coil</keyword>
<keyword evidence="9" id="KW-1185">Reference proteome</keyword>
<dbReference type="EMBL" id="CAMAPE010000060">
    <property type="protein sequence ID" value="CAH9112451.1"/>
    <property type="molecule type" value="Genomic_DNA"/>
</dbReference>
<feature type="coiled-coil region" evidence="5">
    <location>
        <begin position="80"/>
        <end position="121"/>
    </location>
</feature>
<dbReference type="Proteomes" id="UP001152484">
    <property type="component" value="Unassembled WGS sequence"/>
</dbReference>
<keyword evidence="6" id="KW-0812">Transmembrane</keyword>
<keyword evidence="6" id="KW-1133">Transmembrane helix</keyword>
<feature type="domain" description="GRF-type" evidence="7">
    <location>
        <begin position="29"/>
        <end position="70"/>
    </location>
</feature>
<keyword evidence="1" id="KW-0479">Metal-binding</keyword>
<evidence type="ECO:0000256" key="3">
    <source>
        <dbReference type="ARBA" id="ARBA00022833"/>
    </source>
</evidence>
<evidence type="ECO:0000256" key="1">
    <source>
        <dbReference type="ARBA" id="ARBA00022723"/>
    </source>
</evidence>
<organism evidence="8 9">
    <name type="scientific">Cuscuta europaea</name>
    <name type="common">European dodder</name>
    <dbReference type="NCBI Taxonomy" id="41803"/>
    <lineage>
        <taxon>Eukaryota</taxon>
        <taxon>Viridiplantae</taxon>
        <taxon>Streptophyta</taxon>
        <taxon>Embryophyta</taxon>
        <taxon>Tracheophyta</taxon>
        <taxon>Spermatophyta</taxon>
        <taxon>Magnoliopsida</taxon>
        <taxon>eudicotyledons</taxon>
        <taxon>Gunneridae</taxon>
        <taxon>Pentapetalae</taxon>
        <taxon>asterids</taxon>
        <taxon>lamiids</taxon>
        <taxon>Solanales</taxon>
        <taxon>Convolvulaceae</taxon>
        <taxon>Cuscuteae</taxon>
        <taxon>Cuscuta</taxon>
        <taxon>Cuscuta subgen. Cuscuta</taxon>
    </lineage>
</organism>
<keyword evidence="3" id="KW-0862">Zinc</keyword>
<dbReference type="InterPro" id="IPR010666">
    <property type="entry name" value="Znf_GRF"/>
</dbReference>
<evidence type="ECO:0000259" key="7">
    <source>
        <dbReference type="PROSITE" id="PS51999"/>
    </source>
</evidence>
<dbReference type="AlphaFoldDB" id="A0A9P1EJZ3"/>
<evidence type="ECO:0000256" key="6">
    <source>
        <dbReference type="SAM" id="Phobius"/>
    </source>
</evidence>
<evidence type="ECO:0000256" key="5">
    <source>
        <dbReference type="SAM" id="Coils"/>
    </source>
</evidence>
<protein>
    <recommendedName>
        <fullName evidence="7">GRF-type domain-containing protein</fullName>
    </recommendedName>
</protein>
<dbReference type="OrthoDB" id="1751720at2759"/>
<dbReference type="PROSITE" id="PS51999">
    <property type="entry name" value="ZF_GRF"/>
    <property type="match status" value="1"/>
</dbReference>
<comment type="caution">
    <text evidence="8">The sequence shown here is derived from an EMBL/GenBank/DDBJ whole genome shotgun (WGS) entry which is preliminary data.</text>
</comment>